<evidence type="ECO:0000259" key="1">
    <source>
        <dbReference type="Pfam" id="PF08241"/>
    </source>
</evidence>
<evidence type="ECO:0000313" key="3">
    <source>
        <dbReference type="Proteomes" id="UP000502260"/>
    </source>
</evidence>
<proteinExistence type="predicted"/>
<dbReference type="EMBL" id="AP022853">
    <property type="protein sequence ID" value="BCB28705.1"/>
    <property type="molecule type" value="Genomic_DNA"/>
</dbReference>
<dbReference type="SUPFAM" id="SSF53335">
    <property type="entry name" value="S-adenosyl-L-methionine-dependent methyltransferases"/>
    <property type="match status" value="1"/>
</dbReference>
<sequence>MQKMIDLSGVALGGDLTKIEPLEADFNLRLPFPDASLDAVLFDASLHHSRSMWHLLAECRRVLKENGVIVAQRESYLSAFRAKKQLAKLLSTPEVSANVSENMYLLAQYKYYLQVHGFDVSFIPCSPSKLKRALSAFNGGVFCDGVLWCEKR</sequence>
<dbReference type="Pfam" id="PF08241">
    <property type="entry name" value="Methyltransf_11"/>
    <property type="match status" value="1"/>
</dbReference>
<dbReference type="CDD" id="cd02440">
    <property type="entry name" value="AdoMet_MTases"/>
    <property type="match status" value="1"/>
</dbReference>
<accession>A0A6F8VIW1</accession>
<organism evidence="2 3">
    <name type="scientific">Sulfurimicrobium lacus</name>
    <dbReference type="NCBI Taxonomy" id="2715678"/>
    <lineage>
        <taxon>Bacteria</taxon>
        <taxon>Pseudomonadati</taxon>
        <taxon>Pseudomonadota</taxon>
        <taxon>Betaproteobacteria</taxon>
        <taxon>Nitrosomonadales</taxon>
        <taxon>Sulfuricellaceae</taxon>
        <taxon>Sulfurimicrobium</taxon>
    </lineage>
</organism>
<dbReference type="AlphaFoldDB" id="A0A6F8VIW1"/>
<evidence type="ECO:0000313" key="2">
    <source>
        <dbReference type="EMBL" id="BCB28705.1"/>
    </source>
</evidence>
<reference evidence="3" key="1">
    <citation type="submission" date="2020-03" db="EMBL/GenBank/DDBJ databases">
        <title>Complete genome sequence of sulfur-oxidizing bacterium skT11.</title>
        <authorList>
            <person name="Kanda M."/>
            <person name="Kojima H."/>
            <person name="Fukui M."/>
        </authorList>
    </citation>
    <scope>NUCLEOTIDE SEQUENCE [LARGE SCALE GENOMIC DNA]</scope>
    <source>
        <strain evidence="3">skT11</strain>
    </source>
</reference>
<dbReference type="Proteomes" id="UP000502260">
    <property type="component" value="Chromosome"/>
</dbReference>
<protein>
    <recommendedName>
        <fullName evidence="1">Methyltransferase type 11 domain-containing protein</fullName>
    </recommendedName>
</protein>
<dbReference type="Gene3D" id="3.40.50.150">
    <property type="entry name" value="Vaccinia Virus protein VP39"/>
    <property type="match status" value="1"/>
</dbReference>
<feature type="domain" description="Methyltransferase type 11" evidence="1">
    <location>
        <begin position="19"/>
        <end position="70"/>
    </location>
</feature>
<dbReference type="InterPro" id="IPR029063">
    <property type="entry name" value="SAM-dependent_MTases_sf"/>
</dbReference>
<keyword evidence="3" id="KW-1185">Reference proteome</keyword>
<dbReference type="GO" id="GO:0008757">
    <property type="term" value="F:S-adenosylmethionine-dependent methyltransferase activity"/>
    <property type="evidence" value="ECO:0007669"/>
    <property type="project" value="InterPro"/>
</dbReference>
<name>A0A6F8VIW1_9PROT</name>
<gene>
    <name evidence="2" type="ORF">SKTS_35910</name>
</gene>
<dbReference type="KEGG" id="slac:SKTS_35910"/>
<dbReference type="InterPro" id="IPR013216">
    <property type="entry name" value="Methyltransf_11"/>
</dbReference>